<proteinExistence type="predicted"/>
<accession>A0A6B3NNU7</accession>
<dbReference type="AlphaFoldDB" id="A0A6B3NNU7"/>
<organism evidence="1">
    <name type="scientific">Symploca sp. SIO1C4</name>
    <dbReference type="NCBI Taxonomy" id="2607765"/>
    <lineage>
        <taxon>Bacteria</taxon>
        <taxon>Bacillati</taxon>
        <taxon>Cyanobacteriota</taxon>
        <taxon>Cyanophyceae</taxon>
        <taxon>Coleofasciculales</taxon>
        <taxon>Coleofasciculaceae</taxon>
        <taxon>Symploca</taxon>
    </lineage>
</organism>
<reference evidence="1" key="1">
    <citation type="submission" date="2019-11" db="EMBL/GenBank/DDBJ databases">
        <title>Genomic insights into an expanded diversity of filamentous marine cyanobacteria reveals the extraordinary biosynthetic potential of Moorea and Okeania.</title>
        <authorList>
            <person name="Ferreira Leao T."/>
            <person name="Wang M."/>
            <person name="Moss N."/>
            <person name="Da Silva R."/>
            <person name="Sanders J."/>
            <person name="Nurk S."/>
            <person name="Gurevich A."/>
            <person name="Humphrey G."/>
            <person name="Reher R."/>
            <person name="Zhu Q."/>
            <person name="Belda-Ferre P."/>
            <person name="Glukhov E."/>
            <person name="Rex R."/>
            <person name="Dorrestein P.C."/>
            <person name="Knight R."/>
            <person name="Pevzner P."/>
            <person name="Gerwick W.H."/>
            <person name="Gerwick L."/>
        </authorList>
    </citation>
    <scope>NUCLEOTIDE SEQUENCE</scope>
    <source>
        <strain evidence="1">SIO1C4</strain>
    </source>
</reference>
<sequence length="117" mass="13758">MLNERVKNIGNKAMKLFSFGQNNSDLIETLESEYKSLFLRRDYIINYRFTKVMLAHAFAFCRLIIRVLLNGCRPKISQGHGHDSNIYWYAYYPLSGISKIIASEDEIKQWLESIQEM</sequence>
<gene>
    <name evidence="1" type="ORF">F6J89_25580</name>
</gene>
<protein>
    <submittedName>
        <fullName evidence="1">Uncharacterized protein</fullName>
    </submittedName>
</protein>
<name>A0A6B3NNU7_9CYAN</name>
<comment type="caution">
    <text evidence="1">The sequence shown here is derived from an EMBL/GenBank/DDBJ whole genome shotgun (WGS) entry which is preliminary data.</text>
</comment>
<dbReference type="EMBL" id="JAAHFQ010000670">
    <property type="protein sequence ID" value="NER30898.1"/>
    <property type="molecule type" value="Genomic_DNA"/>
</dbReference>
<evidence type="ECO:0000313" key="1">
    <source>
        <dbReference type="EMBL" id="NER30898.1"/>
    </source>
</evidence>